<evidence type="ECO:0000256" key="4">
    <source>
        <dbReference type="ARBA" id="ARBA00022692"/>
    </source>
</evidence>
<reference evidence="9 10" key="1">
    <citation type="submission" date="2019-03" db="EMBL/GenBank/DDBJ databases">
        <title>Ramlibacter rhizophilus CCTCC AB2015357, whole genome shotgun sequence.</title>
        <authorList>
            <person name="Zhang X."/>
            <person name="Feng G."/>
            <person name="Zhu H."/>
        </authorList>
    </citation>
    <scope>NUCLEOTIDE SEQUENCE [LARGE SCALE GENOMIC DNA]</scope>
    <source>
        <strain evidence="9 10">CCTCC AB2015357</strain>
    </source>
</reference>
<dbReference type="InterPro" id="IPR010656">
    <property type="entry name" value="DctM"/>
</dbReference>
<dbReference type="PANTHER" id="PTHR33362:SF5">
    <property type="entry name" value="C4-DICARBOXYLATE TRAP TRANSPORTER LARGE PERMEASE PROTEIN DCTM"/>
    <property type="match status" value="1"/>
</dbReference>
<dbReference type="OrthoDB" id="9796052at2"/>
<evidence type="ECO:0000313" key="10">
    <source>
        <dbReference type="Proteomes" id="UP000297564"/>
    </source>
</evidence>
<dbReference type="EMBL" id="SMLL01000003">
    <property type="protein sequence ID" value="TFZ01669.1"/>
    <property type="molecule type" value="Genomic_DNA"/>
</dbReference>
<name>A0A4Z0BUK7_9BURK</name>
<keyword evidence="5 7" id="KW-1133">Transmembrane helix</keyword>
<evidence type="ECO:0000256" key="2">
    <source>
        <dbReference type="ARBA" id="ARBA00022475"/>
    </source>
</evidence>
<feature type="transmembrane region" description="Helical" evidence="7">
    <location>
        <begin position="278"/>
        <end position="299"/>
    </location>
</feature>
<gene>
    <name evidence="9" type="ORF">EZ242_09895</name>
</gene>
<keyword evidence="6 7" id="KW-0472">Membrane</keyword>
<feature type="transmembrane region" description="Helical" evidence="7">
    <location>
        <begin position="224"/>
        <end position="242"/>
    </location>
</feature>
<comment type="similarity">
    <text evidence="7">Belongs to the TRAP transporter large permease family.</text>
</comment>
<evidence type="ECO:0000256" key="3">
    <source>
        <dbReference type="ARBA" id="ARBA00022519"/>
    </source>
</evidence>
<evidence type="ECO:0000256" key="6">
    <source>
        <dbReference type="ARBA" id="ARBA00023136"/>
    </source>
</evidence>
<comment type="subunit">
    <text evidence="7">The complex comprises the extracytoplasmic solute receptor protein and the two transmembrane proteins.</text>
</comment>
<feature type="transmembrane region" description="Helical" evidence="7">
    <location>
        <begin position="141"/>
        <end position="165"/>
    </location>
</feature>
<evidence type="ECO:0000313" key="9">
    <source>
        <dbReference type="EMBL" id="TFZ01669.1"/>
    </source>
</evidence>
<feature type="transmembrane region" description="Helical" evidence="7">
    <location>
        <begin position="311"/>
        <end position="333"/>
    </location>
</feature>
<keyword evidence="4 7" id="KW-0812">Transmembrane</keyword>
<dbReference type="PANTHER" id="PTHR33362">
    <property type="entry name" value="SIALIC ACID TRAP TRANSPORTER PERMEASE PROTEIN SIAT-RELATED"/>
    <property type="match status" value="1"/>
</dbReference>
<feature type="transmembrane region" description="Helical" evidence="7">
    <location>
        <begin position="408"/>
        <end position="428"/>
    </location>
</feature>
<keyword evidence="7" id="KW-0813">Transport</keyword>
<comment type="function">
    <text evidence="7">Part of the tripartite ATP-independent periplasmic (TRAP) transport system.</text>
</comment>
<feature type="transmembrane region" description="Helical" evidence="7">
    <location>
        <begin position="363"/>
        <end position="387"/>
    </location>
</feature>
<dbReference type="AlphaFoldDB" id="A0A4Z0BUK7"/>
<dbReference type="Pfam" id="PF06808">
    <property type="entry name" value="DctM"/>
    <property type="match status" value="1"/>
</dbReference>
<dbReference type="NCBIfam" id="TIGR00786">
    <property type="entry name" value="dctM"/>
    <property type="match status" value="1"/>
</dbReference>
<feature type="transmembrane region" description="Helical" evidence="7">
    <location>
        <begin position="177"/>
        <end position="198"/>
    </location>
</feature>
<feature type="transmembrane region" description="Helical" evidence="7">
    <location>
        <begin position="60"/>
        <end position="80"/>
    </location>
</feature>
<organism evidence="9 10">
    <name type="scientific">Ramlibacter rhizophilus</name>
    <dbReference type="NCBI Taxonomy" id="1781167"/>
    <lineage>
        <taxon>Bacteria</taxon>
        <taxon>Pseudomonadati</taxon>
        <taxon>Pseudomonadota</taxon>
        <taxon>Betaproteobacteria</taxon>
        <taxon>Burkholderiales</taxon>
        <taxon>Comamonadaceae</taxon>
        <taxon>Ramlibacter</taxon>
    </lineage>
</organism>
<dbReference type="GO" id="GO:0005886">
    <property type="term" value="C:plasma membrane"/>
    <property type="evidence" value="ECO:0007669"/>
    <property type="project" value="UniProtKB-SubCell"/>
</dbReference>
<feature type="transmembrane region" description="Helical" evidence="7">
    <location>
        <begin position="340"/>
        <end position="357"/>
    </location>
</feature>
<keyword evidence="3 7" id="KW-0997">Cell inner membrane</keyword>
<proteinExistence type="inferred from homology"/>
<evidence type="ECO:0000259" key="8">
    <source>
        <dbReference type="Pfam" id="PF06808"/>
    </source>
</evidence>
<dbReference type="InterPro" id="IPR004681">
    <property type="entry name" value="TRAP_DctM"/>
</dbReference>
<evidence type="ECO:0000256" key="1">
    <source>
        <dbReference type="ARBA" id="ARBA00004429"/>
    </source>
</evidence>
<comment type="caution">
    <text evidence="9">The sequence shown here is derived from an EMBL/GenBank/DDBJ whole genome shotgun (WGS) entry which is preliminary data.</text>
</comment>
<dbReference type="Proteomes" id="UP000297564">
    <property type="component" value="Unassembled WGS sequence"/>
</dbReference>
<dbReference type="GO" id="GO:0022857">
    <property type="term" value="F:transmembrane transporter activity"/>
    <property type="evidence" value="ECO:0007669"/>
    <property type="project" value="UniProtKB-UniRule"/>
</dbReference>
<accession>A0A4Z0BUK7</accession>
<feature type="domain" description="TRAP C4-dicarboxylate transport system permease DctM subunit" evidence="8">
    <location>
        <begin position="12"/>
        <end position="423"/>
    </location>
</feature>
<dbReference type="RefSeq" id="WP_135284968.1">
    <property type="nucleotide sequence ID" value="NZ_SMLL01000003.1"/>
</dbReference>
<dbReference type="PIRSF" id="PIRSF006066">
    <property type="entry name" value="HI0050"/>
    <property type="match status" value="1"/>
</dbReference>
<keyword evidence="2" id="KW-1003">Cell membrane</keyword>
<sequence>MDRDLVALLGFLGMFALMALRVPIGIAMAIAGVCGFAALTSWGPGMNLLANVPLSVLTDYNLTVIPMFILMGAFASRGGMSGELFKAGRAWLGHLRGGLAMASVAACGGFAAINGSSVATAATMAQVALPEMRRAGYHPGLSAGLVAAGGTLGIMIPPSVIFVLYGIMTETDIKKLFAAGVIPGLMAVAFYFAVVQIISRLRPDLLPRGEAHTWSERLSSLKDLWAVVLLFLFVLGGIYGGLFTVSEGAGVGATGTLVIGLVRRRLGYREIKAAMIDTLRVSSAIMIIVVGAFLFGYFLTITQFTQKSVDFLVGLPIGPYGVLALILVGYFILGAIMDELAMILLTVPIVFPAMMQLGFDPIWFGVIIVMAVTFGMICPPIGINVFVINSIARDITLGGIYRGTFPFIAADIVRLVIVCAVPGVALWLPGLIE</sequence>
<comment type="subcellular location">
    <subcellularLocation>
        <location evidence="1 7">Cell inner membrane</location>
        <topology evidence="1 7">Multi-pass membrane protein</topology>
    </subcellularLocation>
</comment>
<feature type="transmembrane region" description="Helical" evidence="7">
    <location>
        <begin position="100"/>
        <end position="129"/>
    </location>
</feature>
<keyword evidence="10" id="KW-1185">Reference proteome</keyword>
<feature type="transmembrane region" description="Helical" evidence="7">
    <location>
        <begin position="6"/>
        <end position="39"/>
    </location>
</feature>
<evidence type="ECO:0000256" key="5">
    <source>
        <dbReference type="ARBA" id="ARBA00022989"/>
    </source>
</evidence>
<evidence type="ECO:0000256" key="7">
    <source>
        <dbReference type="RuleBase" id="RU369079"/>
    </source>
</evidence>
<protein>
    <recommendedName>
        <fullName evidence="7">TRAP transporter large permease protein</fullName>
    </recommendedName>
</protein>